<dbReference type="InParanoid" id="A0A5N4ALI6"/>
<accession>A0A5N4ALI6</accession>
<reference evidence="1 2" key="1">
    <citation type="journal article" date="2018" name="Elife">
        <title>Firefly genomes illuminate parallel origins of bioluminescence in beetles.</title>
        <authorList>
            <person name="Fallon T.R."/>
            <person name="Lower S.E."/>
            <person name="Chang C.H."/>
            <person name="Bessho-Uehara M."/>
            <person name="Martin G.J."/>
            <person name="Bewick A.J."/>
            <person name="Behringer M."/>
            <person name="Debat H.J."/>
            <person name="Wong I."/>
            <person name="Day J.C."/>
            <person name="Suvorov A."/>
            <person name="Silva C.J."/>
            <person name="Stanger-Hall K.F."/>
            <person name="Hall D.W."/>
            <person name="Schmitz R.J."/>
            <person name="Nelson D.R."/>
            <person name="Lewis S.M."/>
            <person name="Shigenobu S."/>
            <person name="Bybee S.M."/>
            <person name="Larracuente A.M."/>
            <person name="Oba Y."/>
            <person name="Weng J.K."/>
        </authorList>
    </citation>
    <scope>NUCLEOTIDE SEQUENCE [LARGE SCALE GENOMIC DNA]</scope>
    <source>
        <strain evidence="1">1611_PpyrPB1</strain>
        <tissue evidence="1">Whole body</tissue>
    </source>
</reference>
<dbReference type="Proteomes" id="UP000327044">
    <property type="component" value="Unassembled WGS sequence"/>
</dbReference>
<protein>
    <submittedName>
        <fullName evidence="1">Uncharacterized protein</fullName>
    </submittedName>
</protein>
<dbReference type="AlphaFoldDB" id="A0A5N4ALI6"/>
<dbReference type="EMBL" id="VVIM01000006">
    <property type="protein sequence ID" value="KAB0798174.1"/>
    <property type="molecule type" value="Genomic_DNA"/>
</dbReference>
<evidence type="ECO:0000313" key="1">
    <source>
        <dbReference type="EMBL" id="KAB0798174.1"/>
    </source>
</evidence>
<organism evidence="1 2">
    <name type="scientific">Photinus pyralis</name>
    <name type="common">Common eastern firefly</name>
    <name type="synonym">Lampyris pyralis</name>
    <dbReference type="NCBI Taxonomy" id="7054"/>
    <lineage>
        <taxon>Eukaryota</taxon>
        <taxon>Metazoa</taxon>
        <taxon>Ecdysozoa</taxon>
        <taxon>Arthropoda</taxon>
        <taxon>Hexapoda</taxon>
        <taxon>Insecta</taxon>
        <taxon>Pterygota</taxon>
        <taxon>Neoptera</taxon>
        <taxon>Endopterygota</taxon>
        <taxon>Coleoptera</taxon>
        <taxon>Polyphaga</taxon>
        <taxon>Elateriformia</taxon>
        <taxon>Elateroidea</taxon>
        <taxon>Lampyridae</taxon>
        <taxon>Lampyrinae</taxon>
        <taxon>Photinus</taxon>
    </lineage>
</organism>
<sequence>MEHCHTYVDPGSRSQVNKMCQLRKLLLVIIFVQMVVTSTEQTSRVVQFQSPLVVDYKYIIEAIQSQKKAWWKRGTQLHQQIGELVFA</sequence>
<comment type="caution">
    <text evidence="1">The sequence shown here is derived from an EMBL/GenBank/DDBJ whole genome shotgun (WGS) entry which is preliminary data.</text>
</comment>
<name>A0A5N4ALI6_PHOPY</name>
<evidence type="ECO:0000313" key="2">
    <source>
        <dbReference type="Proteomes" id="UP000327044"/>
    </source>
</evidence>
<gene>
    <name evidence="1" type="ORF">PPYR_09167</name>
</gene>
<proteinExistence type="predicted"/>
<keyword evidence="2" id="KW-1185">Reference proteome</keyword>